<organism evidence="6 7">
    <name type="scientific">Syntrophobacter fumaroxidans (strain DSM 10017 / MPOB)</name>
    <dbReference type="NCBI Taxonomy" id="335543"/>
    <lineage>
        <taxon>Bacteria</taxon>
        <taxon>Pseudomonadati</taxon>
        <taxon>Thermodesulfobacteriota</taxon>
        <taxon>Syntrophobacteria</taxon>
        <taxon>Syntrophobacterales</taxon>
        <taxon>Syntrophobacteraceae</taxon>
        <taxon>Syntrophobacter</taxon>
    </lineage>
</organism>
<gene>
    <name evidence="6" type="ordered locus">Sfum_0965</name>
</gene>
<dbReference type="PANTHER" id="PTHR43284:SF1">
    <property type="entry name" value="ASPARAGINE SYNTHETASE"/>
    <property type="match status" value="1"/>
</dbReference>
<dbReference type="Pfam" id="PF13537">
    <property type="entry name" value="GATase_7"/>
    <property type="match status" value="1"/>
</dbReference>
<dbReference type="AlphaFoldDB" id="A0LGV9"/>
<dbReference type="KEGG" id="sfu:Sfum_0965"/>
<evidence type="ECO:0000256" key="2">
    <source>
        <dbReference type="ARBA" id="ARBA00012737"/>
    </source>
</evidence>
<proteinExistence type="predicted"/>
<dbReference type="PANTHER" id="PTHR43284">
    <property type="entry name" value="ASPARAGINE SYNTHETASE (GLUTAMINE-HYDROLYZING)"/>
    <property type="match status" value="1"/>
</dbReference>
<dbReference type="InterPro" id="IPR014729">
    <property type="entry name" value="Rossmann-like_a/b/a_fold"/>
</dbReference>
<dbReference type="Gene3D" id="3.40.50.620">
    <property type="entry name" value="HUPs"/>
    <property type="match status" value="1"/>
</dbReference>
<dbReference type="InterPro" id="IPR029055">
    <property type="entry name" value="Ntn_hydrolases_N"/>
</dbReference>
<sequence length="608" mass="69828">MPGLIGIIRHTLKDENRNAIKTMLKCLMHEKFYTSGSYIEENLGIYIGWTCHEGSFSDCLPIWNEKKDICLFFSGEEYSDGAVIEALKARGHDFHPERAEYLVHMYEEDGMGFLEKLNGSFRGLLVDRREQKAVLFNDRYGLGRLYCHEDDDGFYFSSEAKALLKVFPKLRQLDFSSLGELFSCGCVLDNRTLFPGVSLIPGGSSWTFFPHRPVVKESYFNRERWEGLPRLPDSEYAARLKDTFSRIVPRYFRGKERIGMSLTGGIDTRMIMAWSPAHPFKVPCYTFGGMYRDCADVKIAREVASVCQQHHETIGLNKRFFSEFPALAKKSVFYSDGTMDVSGAVELFVNRMAREIAPVRLTGNYGDQILRGVIGFKPGMLQGDIFSADFAPRVRSGIQAYAEMARNPPVSFFAFKQLPWYHYGRLSVELTQVTMRSPFLDNDLVALAYQAPAEHAGNNADSLRLIADGDPALSGIATDRGVVLRPVPIANKVRRLCREFMIKAEYAYDYGMPQWLARADRFLAPLHLEKVFLGRHKFYHFRVWYRGELAQYVRDVLLDPRTRARPYLRGRQLEEVVGNHLEGRRNYTQEIHWLLTSELIQRHLIEKI</sequence>
<dbReference type="GO" id="GO:0004066">
    <property type="term" value="F:asparagine synthase (glutamine-hydrolyzing) activity"/>
    <property type="evidence" value="ECO:0007669"/>
    <property type="project" value="UniProtKB-EC"/>
</dbReference>
<dbReference type="SUPFAM" id="SSF56235">
    <property type="entry name" value="N-terminal nucleophile aminohydrolases (Ntn hydrolases)"/>
    <property type="match status" value="1"/>
</dbReference>
<dbReference type="STRING" id="335543.Sfum_0965"/>
<dbReference type="eggNOG" id="COG0367">
    <property type="taxonomic scope" value="Bacteria"/>
</dbReference>
<dbReference type="FunCoup" id="A0LGV9">
    <property type="interactions" value="481"/>
</dbReference>
<protein>
    <recommendedName>
        <fullName evidence="2">asparagine synthase (glutamine-hydrolyzing)</fullName>
        <ecNumber evidence="2">6.3.5.4</ecNumber>
    </recommendedName>
</protein>
<name>A0LGV9_SYNFM</name>
<dbReference type="EC" id="6.3.5.4" evidence="2"/>
<accession>A0LGV9</accession>
<evidence type="ECO:0000313" key="6">
    <source>
        <dbReference type="EMBL" id="ABK16661.1"/>
    </source>
</evidence>
<dbReference type="InterPro" id="IPR017932">
    <property type="entry name" value="GATase_2_dom"/>
</dbReference>
<evidence type="ECO:0000256" key="3">
    <source>
        <dbReference type="ARBA" id="ARBA00048741"/>
    </source>
</evidence>
<dbReference type="SUPFAM" id="SSF52402">
    <property type="entry name" value="Adenine nucleotide alpha hydrolases-like"/>
    <property type="match status" value="1"/>
</dbReference>
<feature type="domain" description="Glutamine amidotransferase type-2" evidence="5">
    <location>
        <begin position="61"/>
        <end position="164"/>
    </location>
</feature>
<dbReference type="InterPro" id="IPR001962">
    <property type="entry name" value="Asn_synthase"/>
</dbReference>
<dbReference type="OrthoDB" id="9763290at2"/>
<comment type="catalytic activity">
    <reaction evidence="3">
        <text>L-aspartate + L-glutamine + ATP + H2O = L-asparagine + L-glutamate + AMP + diphosphate + H(+)</text>
        <dbReference type="Rhea" id="RHEA:12228"/>
        <dbReference type="ChEBI" id="CHEBI:15377"/>
        <dbReference type="ChEBI" id="CHEBI:15378"/>
        <dbReference type="ChEBI" id="CHEBI:29985"/>
        <dbReference type="ChEBI" id="CHEBI:29991"/>
        <dbReference type="ChEBI" id="CHEBI:30616"/>
        <dbReference type="ChEBI" id="CHEBI:33019"/>
        <dbReference type="ChEBI" id="CHEBI:58048"/>
        <dbReference type="ChEBI" id="CHEBI:58359"/>
        <dbReference type="ChEBI" id="CHEBI:456215"/>
        <dbReference type="EC" id="6.3.5.4"/>
    </reaction>
</comment>
<dbReference type="InParanoid" id="A0LGV9"/>
<evidence type="ECO:0000256" key="1">
    <source>
        <dbReference type="ARBA" id="ARBA00005187"/>
    </source>
</evidence>
<dbReference type="Proteomes" id="UP000001784">
    <property type="component" value="Chromosome"/>
</dbReference>
<dbReference type="HOGENOM" id="CLU_448995_0_0_7"/>
<dbReference type="Gene3D" id="3.60.20.10">
    <property type="entry name" value="Glutamine Phosphoribosylpyrophosphate, subunit 1, domain 1"/>
    <property type="match status" value="1"/>
</dbReference>
<comment type="pathway">
    <text evidence="1">Amino-acid biosynthesis; L-asparagine biosynthesis; L-asparagine from L-aspartate (L-Gln route): step 1/1.</text>
</comment>
<reference evidence="6 7" key="1">
    <citation type="submission" date="2006-10" db="EMBL/GenBank/DDBJ databases">
        <title>Complete sequence of Syntrophobacter fumaroxidans MPOB.</title>
        <authorList>
            <consortium name="US DOE Joint Genome Institute"/>
            <person name="Copeland A."/>
            <person name="Lucas S."/>
            <person name="Lapidus A."/>
            <person name="Barry K."/>
            <person name="Detter J.C."/>
            <person name="Glavina del Rio T."/>
            <person name="Hammon N."/>
            <person name="Israni S."/>
            <person name="Pitluck S."/>
            <person name="Goltsman E.G."/>
            <person name="Martinez M."/>
            <person name="Schmutz J."/>
            <person name="Larimer F."/>
            <person name="Land M."/>
            <person name="Hauser L."/>
            <person name="Kyrpides N."/>
            <person name="Kim E."/>
            <person name="Boone D.R."/>
            <person name="Brockman F."/>
            <person name="Culley D."/>
            <person name="Ferry J."/>
            <person name="Gunsalus R."/>
            <person name="McInerney M.J."/>
            <person name="Morrison M."/>
            <person name="Plugge C."/>
            <person name="Rohlin L."/>
            <person name="Scholten J."/>
            <person name="Sieber J."/>
            <person name="Stams A.J.M."/>
            <person name="Worm P."/>
            <person name="Henstra A.M."/>
            <person name="Richardson P."/>
        </authorList>
    </citation>
    <scope>NUCLEOTIDE SEQUENCE [LARGE SCALE GENOMIC DNA]</scope>
    <source>
        <strain evidence="7">DSM 10017 / MPOB</strain>
    </source>
</reference>
<dbReference type="GO" id="GO:0006529">
    <property type="term" value="P:asparagine biosynthetic process"/>
    <property type="evidence" value="ECO:0007669"/>
    <property type="project" value="InterPro"/>
</dbReference>
<evidence type="ECO:0000313" key="7">
    <source>
        <dbReference type="Proteomes" id="UP000001784"/>
    </source>
</evidence>
<dbReference type="GO" id="GO:0005524">
    <property type="term" value="F:ATP binding"/>
    <property type="evidence" value="ECO:0007669"/>
    <property type="project" value="UniProtKB-KW"/>
</dbReference>
<evidence type="ECO:0000259" key="5">
    <source>
        <dbReference type="Pfam" id="PF13537"/>
    </source>
</evidence>
<dbReference type="InterPro" id="IPR051786">
    <property type="entry name" value="ASN_synthetase/amidase"/>
</dbReference>
<evidence type="ECO:0000259" key="4">
    <source>
        <dbReference type="Pfam" id="PF00733"/>
    </source>
</evidence>
<feature type="domain" description="Asparagine synthetase" evidence="4">
    <location>
        <begin position="240"/>
        <end position="384"/>
    </location>
</feature>
<dbReference type="Pfam" id="PF00733">
    <property type="entry name" value="Asn_synthase"/>
    <property type="match status" value="1"/>
</dbReference>
<dbReference type="EMBL" id="CP000478">
    <property type="protein sequence ID" value="ABK16661.1"/>
    <property type="molecule type" value="Genomic_DNA"/>
</dbReference>
<keyword evidence="7" id="KW-1185">Reference proteome</keyword>